<dbReference type="KEGG" id="ohi:H8790_05535"/>
<evidence type="ECO:0000313" key="1">
    <source>
        <dbReference type="EMBL" id="QNL45465.1"/>
    </source>
</evidence>
<reference evidence="1 2" key="1">
    <citation type="submission" date="2020-08" db="EMBL/GenBank/DDBJ databases">
        <authorList>
            <person name="Liu C."/>
            <person name="Sun Q."/>
        </authorList>
    </citation>
    <scope>NUCLEOTIDE SEQUENCE [LARGE SCALE GENOMIC DNA]</scope>
    <source>
        <strain evidence="1 2">NSJ-62</strain>
    </source>
</reference>
<organism evidence="1 2">
    <name type="scientific">Oscillibacter hominis</name>
    <dbReference type="NCBI Taxonomy" id="2763056"/>
    <lineage>
        <taxon>Bacteria</taxon>
        <taxon>Bacillati</taxon>
        <taxon>Bacillota</taxon>
        <taxon>Clostridia</taxon>
        <taxon>Eubacteriales</taxon>
        <taxon>Oscillospiraceae</taxon>
        <taxon>Oscillibacter</taxon>
    </lineage>
</organism>
<dbReference type="RefSeq" id="WP_187333897.1">
    <property type="nucleotide sequence ID" value="NZ_CP060490.1"/>
</dbReference>
<sequence>MHIPQTATEDLELLTFQEALERSGQPQQDYDIAKWLYVPPCYEEYRYLLGTRGEHPLICVGINPSTAAPDRLDNTLKSVERVARSNGYDSFLMFNVYAQRATNPNDMERSCNAYLHRENLNAFRYALSRSPAPAVWAAWGAILEKRDYLYACLRDLTELGGAYGARWFSAGPILKSGHPHHPLYLKKDSVLQPFDMEAYLAGLKDA</sequence>
<evidence type="ECO:0000313" key="2">
    <source>
        <dbReference type="Proteomes" id="UP000515960"/>
    </source>
</evidence>
<dbReference type="EMBL" id="CP060490">
    <property type="protein sequence ID" value="QNL45465.1"/>
    <property type="molecule type" value="Genomic_DNA"/>
</dbReference>
<name>A0A7G9B7D4_9FIRM</name>
<dbReference type="Pfam" id="PF07799">
    <property type="entry name" value="DUF1643"/>
    <property type="match status" value="1"/>
</dbReference>
<protein>
    <submittedName>
        <fullName evidence="1">DUF1643 domain-containing protein</fullName>
    </submittedName>
</protein>
<dbReference type="AlphaFoldDB" id="A0A7G9B7D4"/>
<dbReference type="InterPro" id="IPR012441">
    <property type="entry name" value="DUF1643"/>
</dbReference>
<dbReference type="Proteomes" id="UP000515960">
    <property type="component" value="Chromosome"/>
</dbReference>
<accession>A0A7G9B7D4</accession>
<gene>
    <name evidence="1" type="ORF">H8790_05535</name>
</gene>
<keyword evidence="2" id="KW-1185">Reference proteome</keyword>
<proteinExistence type="predicted"/>